<dbReference type="GO" id="GO:0036297">
    <property type="term" value="P:interstrand cross-link repair"/>
    <property type="evidence" value="ECO:0000318"/>
    <property type="project" value="GO_Central"/>
</dbReference>
<keyword evidence="2" id="KW-0378">Hydrolase</keyword>
<evidence type="ECO:0000256" key="1">
    <source>
        <dbReference type="ARBA" id="ARBA00004123"/>
    </source>
</evidence>
<dbReference type="KEGG" id="spu:115928802"/>
<dbReference type="RefSeq" id="XP_030852582.1">
    <property type="nucleotide sequence ID" value="XM_030996722.1"/>
</dbReference>
<protein>
    <recommendedName>
        <fullName evidence="10">DNA excision repair protein ERCC-6-like 2</fullName>
    </recommendedName>
</protein>
<evidence type="ECO:0000259" key="7">
    <source>
        <dbReference type="PROSITE" id="PS51194"/>
    </source>
</evidence>
<feature type="compositionally biased region" description="Acidic residues" evidence="4">
    <location>
        <begin position="1286"/>
        <end position="1295"/>
    </location>
</feature>
<dbReference type="InterPro" id="IPR000330">
    <property type="entry name" value="SNF2_N"/>
</dbReference>
<dbReference type="Proteomes" id="UP000007110">
    <property type="component" value="Unassembled WGS sequence"/>
</dbReference>
<dbReference type="InterPro" id="IPR027417">
    <property type="entry name" value="P-loop_NTPase"/>
</dbReference>
<evidence type="ECO:0000313" key="9">
    <source>
        <dbReference type="Proteomes" id="UP000007110"/>
    </source>
</evidence>
<feature type="compositionally biased region" description="Acidic residues" evidence="4">
    <location>
        <begin position="759"/>
        <end position="777"/>
    </location>
</feature>
<dbReference type="GO" id="GO:0016787">
    <property type="term" value="F:hydrolase activity"/>
    <property type="evidence" value="ECO:0007669"/>
    <property type="project" value="UniProtKB-KW"/>
</dbReference>
<feature type="region of interest" description="Disordered" evidence="4">
    <location>
        <begin position="567"/>
        <end position="665"/>
    </location>
</feature>
<feature type="domain" description="Helicase ATP-binding" evidence="6">
    <location>
        <begin position="1"/>
        <end position="171"/>
    </location>
</feature>
<feature type="compositionally biased region" description="Acidic residues" evidence="4">
    <location>
        <begin position="573"/>
        <end position="605"/>
    </location>
</feature>
<dbReference type="SMART" id="SM00487">
    <property type="entry name" value="DEXDc"/>
    <property type="match status" value="1"/>
</dbReference>
<evidence type="ECO:0000313" key="8">
    <source>
        <dbReference type="EnsemblMetazoa" id="XP_030852582"/>
    </source>
</evidence>
<dbReference type="GO" id="GO:0005524">
    <property type="term" value="F:ATP binding"/>
    <property type="evidence" value="ECO:0007669"/>
    <property type="project" value="InterPro"/>
</dbReference>
<feature type="compositionally biased region" description="Basic residues" evidence="4">
    <location>
        <begin position="736"/>
        <end position="754"/>
    </location>
</feature>
<feature type="signal peptide" evidence="5">
    <location>
        <begin position="1"/>
        <end position="22"/>
    </location>
</feature>
<dbReference type="Gene3D" id="3.40.50.300">
    <property type="entry name" value="P-loop containing nucleotide triphosphate hydrolases"/>
    <property type="match status" value="1"/>
</dbReference>
<feature type="compositionally biased region" description="Basic residues" evidence="4">
    <location>
        <begin position="994"/>
        <end position="1013"/>
    </location>
</feature>
<accession>A0A7M7PPN7</accession>
<dbReference type="GeneID" id="115928802"/>
<feature type="region of interest" description="Disordered" evidence="4">
    <location>
        <begin position="1147"/>
        <end position="1166"/>
    </location>
</feature>
<dbReference type="Gene3D" id="3.40.50.10810">
    <property type="entry name" value="Tandem AAA-ATPase domain"/>
    <property type="match status" value="1"/>
</dbReference>
<keyword evidence="5" id="KW-0732">Signal</keyword>
<evidence type="ECO:0000256" key="4">
    <source>
        <dbReference type="SAM" id="MobiDB-lite"/>
    </source>
</evidence>
<sequence>MGLGKTVQVIAFIAALLGLTGGKEDLERRLPEFLQKESPQKYSSKKPKTFLIICPNSVLYNWLDEFETWTHCIVARYHGKERDDTLRRAMRGRLDAVLTTYETYRLYQDDLLTVSWDAVFVDEVHKIKEPSALITQALKDMNTNRRYGLTGTALQNKMGELWCVLDWANPGCLGDWREFKQDYEQVITAGQKYNANKRELANARQVAKRFASKRSQWMIRRTKSIIAHQLPSKDENVVFCTLSSFQLDVYRALLESQDMKLVLEKKNPCDCGSGRKRGHCCYKVNERGEGIKSLTFGLMSLLIKVSNHIALLMPDVSKSEKQREKSLRYCQIAFAKQPQFVELSREARFATLSDPMYCGKMQVLEKLLKVFKRENSKVLLFSCYTQLLDILEMFMKTTSYTYRRLDGKTPAHNRQKLVHEFNKDPDIFIFLISTKAGGIGLNLTGANVVVIFDPNWNPTYDLQAQDRAYRIGQHRDVRVYRFVSRGSIEENMYLRQVYKQQIASVAMTTENAKRYFTAVAGDKDQQGEIFGLQNLFALRVDGSCLTKDVIQREEKIELGISMAKYKPQTSVEEAPEDSLDELLQEDDGGDEESREAGEEDDEDDDIHGMDSQLLEVEDEDEDEDEDARNHSNDSEMQEEDDRSSSKKTSPWKSRVRSSFTTPRRKGNTTCFYAELFAFSSFPLCYPFENASFNNQDDHDDTDDDDVGDGRRGQPRKLARGKAILGKDGQPVQKVKGQTRRRSHSPHSDHRRSRTSAKDDDNDDDDDGDDYHEDEDGDETRGEMERAQRGRKEDGGMVRTLRINRMDSGNIKTAEDVFKRCGVEYVHSNQKVVGGSRFEDHVSKVAQQDVEMGQFSQEPAYCQVPTLDLETVTSHRKPNAAGRRMHATSHRLGDTTLLVGQTPIGVRRDQFKDMASVLAGFSRPSALATHIQGLSDEGCLKLLLSYNKSKYGVDFDEFIKLPTQPSNSAKSSGNTGTGKERGEKSKPTLAETRGRGRGKGRRESRAKRRGVAPIGRRKAAVGLEFVGTSSDDSAHIDSDDMEGTLPSVKRSNSRTKSGRLEREMEKGRRKRRSGGGMVSHEVYQELFDDDSSDECVAGHEDAKIYRTDAGNRHSRAIASENCGKKSKVVRSTDEQNKDVYERVEITQQETMQEGSKDDALSTARPKTDESMSFLDDIFLSDARTPRRRPPPKKHVARRDKSITMATSESDSIFVAESITEERCDPNSRVSKEKDRVFEDNATVGSTLFNRSRVPFETDVIMDTVVDNDDGDLWKRNETFLPQQTYFEESEESEDSESLFVSNPKFKSGSGAIT</sequence>
<feature type="compositionally biased region" description="Polar residues" evidence="4">
    <location>
        <begin position="962"/>
        <end position="973"/>
    </location>
</feature>
<feature type="region of interest" description="Disordered" evidence="4">
    <location>
        <begin position="1284"/>
        <end position="1312"/>
    </location>
</feature>
<comment type="subcellular location">
    <subcellularLocation>
        <location evidence="1">Nucleus</location>
    </subcellularLocation>
</comment>
<reference evidence="9" key="1">
    <citation type="submission" date="2015-02" db="EMBL/GenBank/DDBJ databases">
        <title>Genome sequencing for Strongylocentrotus purpuratus.</title>
        <authorList>
            <person name="Murali S."/>
            <person name="Liu Y."/>
            <person name="Vee V."/>
            <person name="English A."/>
            <person name="Wang M."/>
            <person name="Skinner E."/>
            <person name="Han Y."/>
            <person name="Muzny D.M."/>
            <person name="Worley K.C."/>
            <person name="Gibbs R.A."/>
        </authorList>
    </citation>
    <scope>NUCLEOTIDE SEQUENCE</scope>
</reference>
<dbReference type="InterPro" id="IPR001650">
    <property type="entry name" value="Helicase_C-like"/>
</dbReference>
<dbReference type="PROSITE" id="PS51194">
    <property type="entry name" value="HELICASE_CTER"/>
    <property type="match status" value="1"/>
</dbReference>
<dbReference type="Pfam" id="PF00271">
    <property type="entry name" value="Helicase_C"/>
    <property type="match status" value="1"/>
</dbReference>
<dbReference type="InterPro" id="IPR038718">
    <property type="entry name" value="SNF2-like_sf"/>
</dbReference>
<evidence type="ECO:0000256" key="3">
    <source>
        <dbReference type="ARBA" id="ARBA00023242"/>
    </source>
</evidence>
<keyword evidence="3" id="KW-0539">Nucleus</keyword>
<dbReference type="InterPro" id="IPR014001">
    <property type="entry name" value="Helicase_ATP-bd"/>
</dbReference>
<dbReference type="InParanoid" id="A0A7M7PPN7"/>
<feature type="compositionally biased region" description="Basic and acidic residues" evidence="4">
    <location>
        <begin position="778"/>
        <end position="795"/>
    </location>
</feature>
<organism evidence="8 9">
    <name type="scientific">Strongylocentrotus purpuratus</name>
    <name type="common">Purple sea urchin</name>
    <dbReference type="NCBI Taxonomy" id="7668"/>
    <lineage>
        <taxon>Eukaryota</taxon>
        <taxon>Metazoa</taxon>
        <taxon>Echinodermata</taxon>
        <taxon>Eleutherozoa</taxon>
        <taxon>Echinozoa</taxon>
        <taxon>Echinoidea</taxon>
        <taxon>Euechinoidea</taxon>
        <taxon>Echinacea</taxon>
        <taxon>Camarodonta</taxon>
        <taxon>Echinidea</taxon>
        <taxon>Strongylocentrotidae</taxon>
        <taxon>Strongylocentrotus</taxon>
    </lineage>
</organism>
<feature type="region of interest" description="Disordered" evidence="4">
    <location>
        <begin position="961"/>
        <end position="1013"/>
    </location>
</feature>
<feature type="region of interest" description="Disordered" evidence="4">
    <location>
        <begin position="1028"/>
        <end position="1075"/>
    </location>
</feature>
<reference evidence="8" key="2">
    <citation type="submission" date="2021-01" db="UniProtKB">
        <authorList>
            <consortium name="EnsemblMetazoa"/>
        </authorList>
    </citation>
    <scope>IDENTIFICATION</scope>
</reference>
<dbReference type="EnsemblMetazoa" id="XM_030996722">
    <property type="protein sequence ID" value="XP_030852582"/>
    <property type="gene ID" value="LOC115928802"/>
</dbReference>
<dbReference type="PANTHER" id="PTHR45629:SF7">
    <property type="entry name" value="DNA EXCISION REPAIR PROTEIN ERCC-6-RELATED"/>
    <property type="match status" value="1"/>
</dbReference>
<evidence type="ECO:0000259" key="6">
    <source>
        <dbReference type="PROSITE" id="PS51192"/>
    </source>
</evidence>
<keyword evidence="9" id="KW-1185">Reference proteome</keyword>
<feature type="compositionally biased region" description="Acidic residues" evidence="4">
    <location>
        <begin position="697"/>
        <end position="706"/>
    </location>
</feature>
<feature type="compositionally biased region" description="Polar residues" evidence="4">
    <location>
        <begin position="646"/>
        <end position="661"/>
    </location>
</feature>
<dbReference type="FunFam" id="3.40.50.10810:FF:000019">
    <property type="entry name" value="DNA excision repair protein ERCC-6-like 2 isoform X1"/>
    <property type="match status" value="1"/>
</dbReference>
<dbReference type="SMART" id="SM00490">
    <property type="entry name" value="HELICc"/>
    <property type="match status" value="1"/>
</dbReference>
<feature type="region of interest" description="Disordered" evidence="4">
    <location>
        <begin position="686"/>
        <end position="798"/>
    </location>
</feature>
<evidence type="ECO:0008006" key="10">
    <source>
        <dbReference type="Google" id="ProtNLM"/>
    </source>
</evidence>
<feature type="compositionally biased region" description="Basic residues" evidence="4">
    <location>
        <begin position="1184"/>
        <end position="1196"/>
    </location>
</feature>
<dbReference type="SUPFAM" id="SSF52540">
    <property type="entry name" value="P-loop containing nucleoside triphosphate hydrolases"/>
    <property type="match status" value="2"/>
</dbReference>
<feature type="domain" description="Helicase C-terminal" evidence="7">
    <location>
        <begin position="363"/>
        <end position="513"/>
    </location>
</feature>
<feature type="chain" id="PRO_5029794466" description="DNA excision repair protein ERCC-6-like 2" evidence="5">
    <location>
        <begin position="23"/>
        <end position="1312"/>
    </location>
</feature>
<dbReference type="InterPro" id="IPR050496">
    <property type="entry name" value="SNF2_RAD54_helicase_repair"/>
</dbReference>
<dbReference type="InterPro" id="IPR029256">
    <property type="entry name" value="Heliccase-ass-bd"/>
</dbReference>
<feature type="region of interest" description="Disordered" evidence="4">
    <location>
        <begin position="1178"/>
        <end position="1198"/>
    </location>
</feature>
<proteinExistence type="predicted"/>
<dbReference type="GO" id="GO:0005634">
    <property type="term" value="C:nucleus"/>
    <property type="evidence" value="ECO:0007669"/>
    <property type="project" value="UniProtKB-SubCell"/>
</dbReference>
<dbReference type="InterPro" id="IPR049730">
    <property type="entry name" value="SNF2/RAD54-like_C"/>
</dbReference>
<dbReference type="CDD" id="cd18793">
    <property type="entry name" value="SF2_C_SNF"/>
    <property type="match status" value="1"/>
</dbReference>
<dbReference type="Pfam" id="PF00176">
    <property type="entry name" value="SNF2-rel_dom"/>
    <property type="match status" value="1"/>
</dbReference>
<evidence type="ECO:0000256" key="5">
    <source>
        <dbReference type="SAM" id="SignalP"/>
    </source>
</evidence>
<feature type="compositionally biased region" description="Basic and acidic residues" evidence="4">
    <location>
        <begin position="1153"/>
        <end position="1166"/>
    </location>
</feature>
<dbReference type="OrthoDB" id="448448at2759"/>
<dbReference type="PROSITE" id="PS51192">
    <property type="entry name" value="HELICASE_ATP_BIND_1"/>
    <property type="match status" value="1"/>
</dbReference>
<feature type="compositionally biased region" description="Acidic residues" evidence="4">
    <location>
        <begin position="615"/>
        <end position="626"/>
    </location>
</feature>
<dbReference type="Pfam" id="PF14773">
    <property type="entry name" value="VIGSSK"/>
    <property type="match status" value="1"/>
</dbReference>
<evidence type="ECO:0000256" key="2">
    <source>
        <dbReference type="ARBA" id="ARBA00022801"/>
    </source>
</evidence>
<dbReference type="PANTHER" id="PTHR45629">
    <property type="entry name" value="SNF2/RAD54 FAMILY MEMBER"/>
    <property type="match status" value="1"/>
</dbReference>
<name>A0A7M7PPN7_STRPU</name>